<dbReference type="PANTHER" id="PTHR35870:SF6">
    <property type="entry name" value="MGS207 PROTEIN"/>
    <property type="match status" value="1"/>
</dbReference>
<reference evidence="3 4" key="1">
    <citation type="submission" date="2015-05" db="EMBL/GenBank/DDBJ databases">
        <authorList>
            <person name="Wang D.B."/>
            <person name="Wang M."/>
        </authorList>
    </citation>
    <scope>NUCLEOTIDE SEQUENCE [LARGE SCALE GENOMIC DNA]</scope>
    <source>
        <strain evidence="3">VL1</strain>
    </source>
</reference>
<evidence type="ECO:0000313" key="3">
    <source>
        <dbReference type="EMBL" id="CRK23843.1"/>
    </source>
</evidence>
<keyword evidence="1" id="KW-0560">Oxidoreductase</keyword>
<evidence type="ECO:0008006" key="5">
    <source>
        <dbReference type="Google" id="ProtNLM"/>
    </source>
</evidence>
<dbReference type="PANTHER" id="PTHR35870">
    <property type="entry name" value="PROTEIN, PUTATIVE (AFU_ORTHOLOGUE AFUA_5G03330)-RELATED"/>
    <property type="match status" value="1"/>
</dbReference>
<protein>
    <recommendedName>
        <fullName evidence="5">MGS207 protein</fullName>
    </recommendedName>
</protein>
<dbReference type="Proteomes" id="UP000044602">
    <property type="component" value="Unassembled WGS sequence"/>
</dbReference>
<sequence length="500" mass="56994">MSFLAHVPLLGRLVAGADDAPQAIDLPPVEVHNVETDPEKRARCLKHLIKANHVNHAIVYHHLQFDNHAAHILCSAYLLGASENQLHSMYETVSRELEPWQDSPAEVIEEDWQDFLGDKRYQRAYVDFFEDGLALQFNYDWKTLMAHYLLKGDQPLILCSAYLLGASENQLHSLYETVSKELEPWQDSPAEVIEEDWQDFLGDKRYQRAYVDFFEDGLALQFNYDWKTVVAHYLLKGDQPLVHGLIGGLGHPLIHLGYAYEMNAKEIAIEALALSCVQYNYLHKYLDEQKYTRPAPFSSTSPVDILHRMAGDARFDGLFATPGFDNVDLLFGKHEDLVLEYWNAWAVADDDNEDPVRQLQKSQEAAVALLVATMKPGTHAYNFFTVHLLTTSHAVRILLPVLPARFHVALVRAWWLLTVAVYAAMGRPRIDEDYVQPVPQGRGWAHVEHEALHSRHASDAHYVKAIRAMKEAARTWGDVHERYLAAAVTFVDGFEGWVFD</sequence>
<dbReference type="InterPro" id="IPR025337">
    <property type="entry name" value="Questin_oxidase-like"/>
</dbReference>
<feature type="signal peptide" evidence="2">
    <location>
        <begin position="1"/>
        <end position="16"/>
    </location>
</feature>
<dbReference type="STRING" id="100787.A0A0G4LP70"/>
<dbReference type="Pfam" id="PF14027">
    <property type="entry name" value="Questin_oxidase"/>
    <property type="match status" value="2"/>
</dbReference>
<feature type="chain" id="PRO_5002566736" description="MGS207 protein" evidence="2">
    <location>
        <begin position="17"/>
        <end position="500"/>
    </location>
</feature>
<gene>
    <name evidence="3" type="ORF">BN1708_013821</name>
</gene>
<dbReference type="EMBL" id="CVQH01016446">
    <property type="protein sequence ID" value="CRK23843.1"/>
    <property type="molecule type" value="Genomic_DNA"/>
</dbReference>
<keyword evidence="2" id="KW-0732">Signal</keyword>
<proteinExistence type="predicted"/>
<evidence type="ECO:0000313" key="4">
    <source>
        <dbReference type="Proteomes" id="UP000044602"/>
    </source>
</evidence>
<accession>A0A0G4LP70</accession>
<dbReference type="GO" id="GO:0016491">
    <property type="term" value="F:oxidoreductase activity"/>
    <property type="evidence" value="ECO:0007669"/>
    <property type="project" value="UniProtKB-KW"/>
</dbReference>
<evidence type="ECO:0000256" key="1">
    <source>
        <dbReference type="ARBA" id="ARBA00023002"/>
    </source>
</evidence>
<keyword evidence="4" id="KW-1185">Reference proteome</keyword>
<organism evidence="3 4">
    <name type="scientific">Verticillium longisporum</name>
    <name type="common">Verticillium dahliae var. longisporum</name>
    <dbReference type="NCBI Taxonomy" id="100787"/>
    <lineage>
        <taxon>Eukaryota</taxon>
        <taxon>Fungi</taxon>
        <taxon>Dikarya</taxon>
        <taxon>Ascomycota</taxon>
        <taxon>Pezizomycotina</taxon>
        <taxon>Sordariomycetes</taxon>
        <taxon>Hypocreomycetidae</taxon>
        <taxon>Glomerellales</taxon>
        <taxon>Plectosphaerellaceae</taxon>
        <taxon>Verticillium</taxon>
    </lineage>
</organism>
<dbReference type="AlphaFoldDB" id="A0A0G4LP70"/>
<name>A0A0G4LP70_VERLO</name>
<evidence type="ECO:0000256" key="2">
    <source>
        <dbReference type="SAM" id="SignalP"/>
    </source>
</evidence>